<evidence type="ECO:0000313" key="6">
    <source>
        <dbReference type="EMBL" id="RTZ16195.1"/>
    </source>
</evidence>
<dbReference type="SUPFAM" id="SSF56935">
    <property type="entry name" value="Porins"/>
    <property type="match status" value="1"/>
</dbReference>
<evidence type="ECO:0000256" key="3">
    <source>
        <dbReference type="ARBA" id="ARBA00023136"/>
    </source>
</evidence>
<evidence type="ECO:0000256" key="4">
    <source>
        <dbReference type="SAM" id="SignalP"/>
    </source>
</evidence>
<dbReference type="Pfam" id="PF13609">
    <property type="entry name" value="Porin_4"/>
    <property type="match status" value="1"/>
</dbReference>
<keyword evidence="7" id="KW-1185">Reference proteome</keyword>
<name>A0A432CWP9_9VIBR</name>
<dbReference type="RefSeq" id="WP_126574233.1">
    <property type="nucleotide sequence ID" value="NZ_RXZH01000003.1"/>
</dbReference>
<dbReference type="AlphaFoldDB" id="A0A432CWP9"/>
<organism evidence="6 7">
    <name type="scientific">Vibrio aquaticus</name>
    <dbReference type="NCBI Taxonomy" id="2496559"/>
    <lineage>
        <taxon>Bacteria</taxon>
        <taxon>Pseudomonadati</taxon>
        <taxon>Pseudomonadota</taxon>
        <taxon>Gammaproteobacteria</taxon>
        <taxon>Vibrionales</taxon>
        <taxon>Vibrionaceae</taxon>
        <taxon>Vibrio</taxon>
    </lineage>
</organism>
<dbReference type="Gene3D" id="2.40.160.10">
    <property type="entry name" value="Porin"/>
    <property type="match status" value="1"/>
</dbReference>
<dbReference type="InterPro" id="IPR050298">
    <property type="entry name" value="Gram-neg_bact_OMP"/>
</dbReference>
<dbReference type="Proteomes" id="UP000268973">
    <property type="component" value="Unassembled WGS sequence"/>
</dbReference>
<feature type="domain" description="Porin" evidence="5">
    <location>
        <begin position="12"/>
        <end position="353"/>
    </location>
</feature>
<dbReference type="GO" id="GO:0009279">
    <property type="term" value="C:cell outer membrane"/>
    <property type="evidence" value="ECO:0007669"/>
    <property type="project" value="UniProtKB-SubCell"/>
</dbReference>
<dbReference type="PANTHER" id="PTHR34501:SF2">
    <property type="entry name" value="OUTER MEMBRANE PORIN F-RELATED"/>
    <property type="match status" value="1"/>
</dbReference>
<reference evidence="6 7" key="1">
    <citation type="submission" date="2018-12" db="EMBL/GenBank/DDBJ databases">
        <title>Vibrio sp. isolated from China Sea.</title>
        <authorList>
            <person name="Li Y."/>
        </authorList>
    </citation>
    <scope>NUCLEOTIDE SEQUENCE [LARGE SCALE GENOMIC DNA]</scope>
    <source>
        <strain evidence="6 7">BEI207</strain>
    </source>
</reference>
<dbReference type="GO" id="GO:0015288">
    <property type="term" value="F:porin activity"/>
    <property type="evidence" value="ECO:0007669"/>
    <property type="project" value="InterPro"/>
</dbReference>
<comment type="subcellular location">
    <subcellularLocation>
        <location evidence="1">Cell outer membrane</location>
        <topology evidence="1">Multi-pass membrane protein</topology>
    </subcellularLocation>
</comment>
<keyword evidence="2 4" id="KW-0732">Signal</keyword>
<sequence>MSHFKKTLLGAAITAATLAAGTANAYMIGDPNDANVEVYGVVSISAVDYGAENQSFALENETRVGFRAAKAMTDSVTAFAQVESGWVLDNGADLGNRDTFVGVRGDDWGQVRFGRMLTPMYELVDWPYSASNMGTTFDRGWRSGERFQFDRKSQQVRYDSPMFAETVKFSLSAGNGTDNSDDSKFYGGSVSVVPVDMLTLHAAFEIGEGNTFDDGKDHAFDTNNPVPPGDTVPGIAGYDASVGDTDAYFAGFQIAPVDNFNIAGAYKSGSYTATTLGTGADNAYKERSIDAYSIQANYFFGNANIRLGYASQTGETDGKTDSGLDYTTITSELGYSFNSVYTFVRVAEHANDGDGDLMIRFGTEWTF</sequence>
<dbReference type="EMBL" id="RXZH01000003">
    <property type="protein sequence ID" value="RTZ16195.1"/>
    <property type="molecule type" value="Genomic_DNA"/>
</dbReference>
<gene>
    <name evidence="6" type="ORF">EJ063_10515</name>
</gene>
<dbReference type="InterPro" id="IPR023614">
    <property type="entry name" value="Porin_dom_sf"/>
</dbReference>
<evidence type="ECO:0000313" key="7">
    <source>
        <dbReference type="Proteomes" id="UP000268973"/>
    </source>
</evidence>
<protein>
    <submittedName>
        <fullName evidence="6">Porin</fullName>
    </submittedName>
</protein>
<feature type="signal peptide" evidence="4">
    <location>
        <begin position="1"/>
        <end position="25"/>
    </location>
</feature>
<accession>A0A432CWP9</accession>
<dbReference type="PANTHER" id="PTHR34501">
    <property type="entry name" value="PROTEIN YDDL-RELATED"/>
    <property type="match status" value="1"/>
</dbReference>
<proteinExistence type="predicted"/>
<dbReference type="OrthoDB" id="8173690at2"/>
<evidence type="ECO:0000259" key="5">
    <source>
        <dbReference type="Pfam" id="PF13609"/>
    </source>
</evidence>
<dbReference type="InterPro" id="IPR033900">
    <property type="entry name" value="Gram_neg_porin_domain"/>
</dbReference>
<evidence type="ECO:0000256" key="1">
    <source>
        <dbReference type="ARBA" id="ARBA00004571"/>
    </source>
</evidence>
<feature type="chain" id="PRO_5019356219" evidence="4">
    <location>
        <begin position="26"/>
        <end position="367"/>
    </location>
</feature>
<evidence type="ECO:0000256" key="2">
    <source>
        <dbReference type="ARBA" id="ARBA00022729"/>
    </source>
</evidence>
<keyword evidence="3" id="KW-0472">Membrane</keyword>
<comment type="caution">
    <text evidence="6">The sequence shown here is derived from an EMBL/GenBank/DDBJ whole genome shotgun (WGS) entry which is preliminary data.</text>
</comment>
<dbReference type="CDD" id="cd00342">
    <property type="entry name" value="gram_neg_porins"/>
    <property type="match status" value="1"/>
</dbReference>